<dbReference type="InterPro" id="IPR029044">
    <property type="entry name" value="Nucleotide-diphossugar_trans"/>
</dbReference>
<protein>
    <recommendedName>
        <fullName evidence="2">Nucleotide-diphospho-sugar transferase domain-containing protein</fullName>
    </recommendedName>
</protein>
<sequence>MIIRKKRRDGRRQRRRTLVLGCLAFAFGALVLPSLLPPYSGMDLDTHQPRPLPSNTRRASATLYTDASNPCQEVVLLTLLASWSETDPQYPMLILHSTRDLPVKVYAFMKEWNKLLHTESRSGRKDTGLHPNQEQAQLPRILPRRVKDYSSWWPMFSNRKQWRECAAQFSLWQQDDFDQIAFYDSNHVFYSSDETAFQVNGKDAEIYAIPSAATNPASFATAQLFQSNRLVLRPSQLLFQHLHIQYKHRIWIMPLWDFLFGSTKNREEGFFNAVFRNHWKPLNPDMKSNAEPFNVANVDTPSAHSKAATIARGWIDKLGLRNELNQCLK</sequence>
<evidence type="ECO:0008006" key="2">
    <source>
        <dbReference type="Google" id="ProtNLM"/>
    </source>
</evidence>
<organism evidence="1">
    <name type="scientific">Entomoneis paludosa</name>
    <dbReference type="NCBI Taxonomy" id="265537"/>
    <lineage>
        <taxon>Eukaryota</taxon>
        <taxon>Sar</taxon>
        <taxon>Stramenopiles</taxon>
        <taxon>Ochrophyta</taxon>
        <taxon>Bacillariophyta</taxon>
        <taxon>Bacillariophyceae</taxon>
        <taxon>Bacillariophycidae</taxon>
        <taxon>Entomoneidaceae</taxon>
        <taxon>Entomoneis</taxon>
    </lineage>
</organism>
<dbReference type="Gene3D" id="3.90.550.10">
    <property type="entry name" value="Spore Coat Polysaccharide Biosynthesis Protein SpsA, Chain A"/>
    <property type="match status" value="1"/>
</dbReference>
<evidence type="ECO:0000313" key="1">
    <source>
        <dbReference type="EMBL" id="CAD9953285.1"/>
    </source>
</evidence>
<accession>A0A7S2VEN9</accession>
<dbReference type="SUPFAM" id="SSF53448">
    <property type="entry name" value="Nucleotide-diphospho-sugar transferases"/>
    <property type="match status" value="1"/>
</dbReference>
<gene>
    <name evidence="1" type="ORF">APAL1065_LOCUS6329</name>
</gene>
<dbReference type="EMBL" id="HBHT01009476">
    <property type="protein sequence ID" value="CAD9953285.1"/>
    <property type="molecule type" value="Transcribed_RNA"/>
</dbReference>
<dbReference type="AlphaFoldDB" id="A0A7S2VEN9"/>
<reference evidence="1" key="1">
    <citation type="submission" date="2021-01" db="EMBL/GenBank/DDBJ databases">
        <authorList>
            <person name="Corre E."/>
            <person name="Pelletier E."/>
            <person name="Niang G."/>
            <person name="Scheremetjew M."/>
            <person name="Finn R."/>
            <person name="Kale V."/>
            <person name="Holt S."/>
            <person name="Cochrane G."/>
            <person name="Meng A."/>
            <person name="Brown T."/>
            <person name="Cohen L."/>
        </authorList>
    </citation>
    <scope>NUCLEOTIDE SEQUENCE</scope>
    <source>
        <strain evidence="1">CCMP125</strain>
    </source>
</reference>
<proteinExistence type="predicted"/>
<name>A0A7S2VEN9_9STRA</name>